<sequence length="892" mass="95722">MPLTPGTRLGPYELLEPLGAGGMGEVYKARDTRLDRTVAIKVLPQHLSATPDLRARFEREARAVSSLNHPHICTLYDVGHQDGVDFLVMEHIEGETLAARLEKGTLPIPEVLRYAAEIADALDKAHRQGMVHRDLKPSNVMLTKSGAKLLDFGLARVMGPNAAAAGSSPGPSVLLSQTPTLATPLTGAGMIVGTFQYMAPEQLEGKEADARSDIWAFGATVYEMATGRKAFEGNSQASLIASVLKEQPRPISEIQPLTPPGLDRIVQRCLAKDPDDRWQTARDLAHELKWIADAGSKAGVPAPLVARRKSRERLAWVAAAVAVIGLASATVPRVMQPRAERRVMRFSVMAPENATFSADPLNSVISPDGNQLAFVATDSSGTSRIWVRPLESLAPQLLAGTENAGAPFWSPDSRSIGFFADGKLKKVAIGGGAPEVLCDAPDPRGGAWSKSGLIVFAPVATGPLMKVSAEGGEPTEILKPDSTRHETALRWPEFLPDGKHFLFVSLPAHQGVFDVSVGSVDSRDRKRVMTSGAAPVYAGPGDLIFVRNGRLTAQPFDLGALKVVGQPAILGEAPPGSSGVGARVASASANGVLAHPAAGFPNTQMVWMDRSGKPRATVPLPPGRYESLSLSPDAQRVVVERRGSATSLDLWMVDLARGLSTRFTFTPSSRFGQMVWSPDGSRLAFNSNHAGPADIYRKPADGSGDEEVVYQSSAQFKNLDQWSPDGRNLVFEQPDPVTGWDLWLLPMEGEHKPIPYLHSRFNENSGIISPDGHWMSYSSDESGRNEVYVQSFPTPGNKYQVSTGGAFAALWAKNGNEMILVGIDGTILSVDVQTTPTFRAGTPRLLFRLRPDLAGFTMAADAQRFLVTVPAGQAAPASITLELDWPAGLKKR</sequence>
<evidence type="ECO:0000256" key="3">
    <source>
        <dbReference type="ARBA" id="ARBA00022679"/>
    </source>
</evidence>
<feature type="binding site" evidence="9">
    <location>
        <position position="41"/>
    </location>
    <ligand>
        <name>ATP</name>
        <dbReference type="ChEBI" id="CHEBI:30616"/>
    </ligand>
</feature>
<organism evidence="11 12">
    <name type="scientific">Eiseniibacteriota bacterium</name>
    <dbReference type="NCBI Taxonomy" id="2212470"/>
    <lineage>
        <taxon>Bacteria</taxon>
        <taxon>Candidatus Eiseniibacteriota</taxon>
    </lineage>
</organism>
<dbReference type="InterPro" id="IPR017441">
    <property type="entry name" value="Protein_kinase_ATP_BS"/>
</dbReference>
<dbReference type="PROSITE" id="PS50011">
    <property type="entry name" value="PROTEIN_KINASE_DOM"/>
    <property type="match status" value="1"/>
</dbReference>
<reference evidence="11 12" key="1">
    <citation type="journal article" date="2019" name="Nat. Microbiol.">
        <title>Mediterranean grassland soil C-N compound turnover is dependent on rainfall and depth, and is mediated by genomically divergent microorganisms.</title>
        <authorList>
            <person name="Diamond S."/>
            <person name="Andeer P.F."/>
            <person name="Li Z."/>
            <person name="Crits-Christoph A."/>
            <person name="Burstein D."/>
            <person name="Anantharaman K."/>
            <person name="Lane K.R."/>
            <person name="Thomas B.C."/>
            <person name="Pan C."/>
            <person name="Northen T.R."/>
            <person name="Banfield J.F."/>
        </authorList>
    </citation>
    <scope>NUCLEOTIDE SEQUENCE [LARGE SCALE GENOMIC DNA]</scope>
    <source>
        <strain evidence="11">WS_8</strain>
    </source>
</reference>
<proteinExistence type="predicted"/>
<evidence type="ECO:0000256" key="9">
    <source>
        <dbReference type="PROSITE-ProRule" id="PRU10141"/>
    </source>
</evidence>
<keyword evidence="4 9" id="KW-0547">Nucleotide-binding</keyword>
<dbReference type="Proteomes" id="UP000316609">
    <property type="component" value="Unassembled WGS sequence"/>
</dbReference>
<dbReference type="FunFam" id="3.30.200.20:FF:000035">
    <property type="entry name" value="Serine/threonine protein kinase Stk1"/>
    <property type="match status" value="1"/>
</dbReference>
<feature type="domain" description="Protein kinase" evidence="10">
    <location>
        <begin position="12"/>
        <end position="289"/>
    </location>
</feature>
<protein>
    <recommendedName>
        <fullName evidence="1">non-specific serine/threonine protein kinase</fullName>
        <ecNumber evidence="1">2.7.11.1</ecNumber>
    </recommendedName>
</protein>
<dbReference type="Gene3D" id="1.10.510.10">
    <property type="entry name" value="Transferase(Phosphotransferase) domain 1"/>
    <property type="match status" value="1"/>
</dbReference>
<evidence type="ECO:0000313" key="12">
    <source>
        <dbReference type="Proteomes" id="UP000316609"/>
    </source>
</evidence>
<dbReference type="Gene3D" id="3.30.200.20">
    <property type="entry name" value="Phosphorylase Kinase, domain 1"/>
    <property type="match status" value="1"/>
</dbReference>
<keyword evidence="2" id="KW-0723">Serine/threonine-protein kinase</keyword>
<evidence type="ECO:0000256" key="7">
    <source>
        <dbReference type="ARBA" id="ARBA00047899"/>
    </source>
</evidence>
<dbReference type="SUPFAM" id="SSF82171">
    <property type="entry name" value="DPP6 N-terminal domain-like"/>
    <property type="match status" value="2"/>
</dbReference>
<dbReference type="InterPro" id="IPR011042">
    <property type="entry name" value="6-blade_b-propeller_TolB-like"/>
</dbReference>
<dbReference type="Gene3D" id="2.120.10.30">
    <property type="entry name" value="TolB, C-terminal domain"/>
    <property type="match status" value="2"/>
</dbReference>
<evidence type="ECO:0000256" key="6">
    <source>
        <dbReference type="ARBA" id="ARBA00022840"/>
    </source>
</evidence>
<dbReference type="InterPro" id="IPR000719">
    <property type="entry name" value="Prot_kinase_dom"/>
</dbReference>
<dbReference type="InterPro" id="IPR011659">
    <property type="entry name" value="WD40"/>
</dbReference>
<keyword evidence="5 11" id="KW-0418">Kinase</keyword>
<dbReference type="GO" id="GO:0004674">
    <property type="term" value="F:protein serine/threonine kinase activity"/>
    <property type="evidence" value="ECO:0007669"/>
    <property type="project" value="UniProtKB-KW"/>
</dbReference>
<dbReference type="PROSITE" id="PS00107">
    <property type="entry name" value="PROTEIN_KINASE_ATP"/>
    <property type="match status" value="1"/>
</dbReference>
<comment type="catalytic activity">
    <reaction evidence="7">
        <text>L-threonyl-[protein] + ATP = O-phospho-L-threonyl-[protein] + ADP + H(+)</text>
        <dbReference type="Rhea" id="RHEA:46608"/>
        <dbReference type="Rhea" id="RHEA-COMP:11060"/>
        <dbReference type="Rhea" id="RHEA-COMP:11605"/>
        <dbReference type="ChEBI" id="CHEBI:15378"/>
        <dbReference type="ChEBI" id="CHEBI:30013"/>
        <dbReference type="ChEBI" id="CHEBI:30616"/>
        <dbReference type="ChEBI" id="CHEBI:61977"/>
        <dbReference type="ChEBI" id="CHEBI:456216"/>
        <dbReference type="EC" id="2.7.11.1"/>
    </reaction>
</comment>
<dbReference type="Pfam" id="PF07676">
    <property type="entry name" value="PD40"/>
    <property type="match status" value="4"/>
</dbReference>
<dbReference type="AlphaFoldDB" id="A0A538TR49"/>
<dbReference type="SMART" id="SM00220">
    <property type="entry name" value="S_TKc"/>
    <property type="match status" value="1"/>
</dbReference>
<dbReference type="Pfam" id="PF00069">
    <property type="entry name" value="Pkinase"/>
    <property type="match status" value="1"/>
</dbReference>
<dbReference type="InterPro" id="IPR011009">
    <property type="entry name" value="Kinase-like_dom_sf"/>
</dbReference>
<evidence type="ECO:0000256" key="5">
    <source>
        <dbReference type="ARBA" id="ARBA00022777"/>
    </source>
</evidence>
<dbReference type="CDD" id="cd14014">
    <property type="entry name" value="STKc_PknB_like"/>
    <property type="match status" value="1"/>
</dbReference>
<dbReference type="InterPro" id="IPR008271">
    <property type="entry name" value="Ser/Thr_kinase_AS"/>
</dbReference>
<comment type="catalytic activity">
    <reaction evidence="8">
        <text>L-seryl-[protein] + ATP = O-phospho-L-seryl-[protein] + ADP + H(+)</text>
        <dbReference type="Rhea" id="RHEA:17989"/>
        <dbReference type="Rhea" id="RHEA-COMP:9863"/>
        <dbReference type="Rhea" id="RHEA-COMP:11604"/>
        <dbReference type="ChEBI" id="CHEBI:15378"/>
        <dbReference type="ChEBI" id="CHEBI:29999"/>
        <dbReference type="ChEBI" id="CHEBI:30616"/>
        <dbReference type="ChEBI" id="CHEBI:83421"/>
        <dbReference type="ChEBI" id="CHEBI:456216"/>
        <dbReference type="EC" id="2.7.11.1"/>
    </reaction>
</comment>
<accession>A0A538TR49</accession>
<keyword evidence="6 9" id="KW-0067">ATP-binding</keyword>
<dbReference type="FunFam" id="1.10.510.10:FF:000021">
    <property type="entry name" value="Serine/threonine protein kinase"/>
    <property type="match status" value="1"/>
</dbReference>
<dbReference type="PANTHER" id="PTHR43289">
    <property type="entry name" value="MITOGEN-ACTIVATED PROTEIN KINASE KINASE KINASE 20-RELATED"/>
    <property type="match status" value="1"/>
</dbReference>
<keyword evidence="3" id="KW-0808">Transferase</keyword>
<dbReference type="PROSITE" id="PS00108">
    <property type="entry name" value="PROTEIN_KINASE_ST"/>
    <property type="match status" value="1"/>
</dbReference>
<name>A0A538TR49_UNCEI</name>
<dbReference type="EC" id="2.7.11.1" evidence="1"/>
<gene>
    <name evidence="11" type="ORF">E6K78_06870</name>
</gene>
<evidence type="ECO:0000313" key="11">
    <source>
        <dbReference type="EMBL" id="TMQ66099.1"/>
    </source>
</evidence>
<evidence type="ECO:0000256" key="2">
    <source>
        <dbReference type="ARBA" id="ARBA00022527"/>
    </source>
</evidence>
<comment type="caution">
    <text evidence="11">The sequence shown here is derived from an EMBL/GenBank/DDBJ whole genome shotgun (WGS) entry which is preliminary data.</text>
</comment>
<evidence type="ECO:0000256" key="8">
    <source>
        <dbReference type="ARBA" id="ARBA00048679"/>
    </source>
</evidence>
<dbReference type="SUPFAM" id="SSF56112">
    <property type="entry name" value="Protein kinase-like (PK-like)"/>
    <property type="match status" value="1"/>
</dbReference>
<dbReference type="EMBL" id="VBOY01000062">
    <property type="protein sequence ID" value="TMQ66099.1"/>
    <property type="molecule type" value="Genomic_DNA"/>
</dbReference>
<dbReference type="PANTHER" id="PTHR43289:SF6">
    <property type="entry name" value="SERINE_THREONINE-PROTEIN KINASE NEKL-3"/>
    <property type="match status" value="1"/>
</dbReference>
<evidence type="ECO:0000256" key="1">
    <source>
        <dbReference type="ARBA" id="ARBA00012513"/>
    </source>
</evidence>
<evidence type="ECO:0000259" key="10">
    <source>
        <dbReference type="PROSITE" id="PS50011"/>
    </source>
</evidence>
<evidence type="ECO:0000256" key="4">
    <source>
        <dbReference type="ARBA" id="ARBA00022741"/>
    </source>
</evidence>
<dbReference type="GO" id="GO:0005524">
    <property type="term" value="F:ATP binding"/>
    <property type="evidence" value="ECO:0007669"/>
    <property type="project" value="UniProtKB-UniRule"/>
</dbReference>